<protein>
    <submittedName>
        <fullName evidence="1">Uncharacterized protein</fullName>
    </submittedName>
</protein>
<dbReference type="AlphaFoldDB" id="A0A0F9EU10"/>
<comment type="caution">
    <text evidence="1">The sequence shown here is derived from an EMBL/GenBank/DDBJ whole genome shotgun (WGS) entry which is preliminary data.</text>
</comment>
<dbReference type="EMBL" id="LAZR01023699">
    <property type="protein sequence ID" value="KKL77618.1"/>
    <property type="molecule type" value="Genomic_DNA"/>
</dbReference>
<proteinExistence type="predicted"/>
<reference evidence="1" key="1">
    <citation type="journal article" date="2015" name="Nature">
        <title>Complex archaea that bridge the gap between prokaryotes and eukaryotes.</title>
        <authorList>
            <person name="Spang A."/>
            <person name="Saw J.H."/>
            <person name="Jorgensen S.L."/>
            <person name="Zaremba-Niedzwiedzka K."/>
            <person name="Martijn J."/>
            <person name="Lind A.E."/>
            <person name="van Eijk R."/>
            <person name="Schleper C."/>
            <person name="Guy L."/>
            <person name="Ettema T.J."/>
        </authorList>
    </citation>
    <scope>NUCLEOTIDE SEQUENCE</scope>
</reference>
<sequence length="140" mass="15490">MFMRKQRPAEGGVALNAVIDRGSFQVSLNASISNPRSKTTSIVYRGAVFLTLNGDHRQQFVDASKVSGLQGCFDYFLRNIDQANHRSGALPVLRGNTTSDNAMDARRFLGNDNIARLTAALERSRRAKLRALEIEPSYAM</sequence>
<accession>A0A0F9EU10</accession>
<evidence type="ECO:0000313" key="1">
    <source>
        <dbReference type="EMBL" id="KKL77618.1"/>
    </source>
</evidence>
<gene>
    <name evidence="1" type="ORF">LCGC14_2033090</name>
</gene>
<organism evidence="1">
    <name type="scientific">marine sediment metagenome</name>
    <dbReference type="NCBI Taxonomy" id="412755"/>
    <lineage>
        <taxon>unclassified sequences</taxon>
        <taxon>metagenomes</taxon>
        <taxon>ecological metagenomes</taxon>
    </lineage>
</organism>
<name>A0A0F9EU10_9ZZZZ</name>